<evidence type="ECO:0000313" key="1">
    <source>
        <dbReference type="EMBL" id="POM67126.1"/>
    </source>
</evidence>
<dbReference type="OrthoDB" id="124665at2759"/>
<dbReference type="Proteomes" id="UP000237271">
    <property type="component" value="Unassembled WGS sequence"/>
</dbReference>
<keyword evidence="2" id="KW-1185">Reference proteome</keyword>
<name>A0A2P4XNJ9_9STRA</name>
<protein>
    <submittedName>
        <fullName evidence="1">Uncharacterized protein</fullName>
    </submittedName>
</protein>
<accession>A0A2P4XNJ9</accession>
<organism evidence="1 2">
    <name type="scientific">Phytophthora palmivora</name>
    <dbReference type="NCBI Taxonomy" id="4796"/>
    <lineage>
        <taxon>Eukaryota</taxon>
        <taxon>Sar</taxon>
        <taxon>Stramenopiles</taxon>
        <taxon>Oomycota</taxon>
        <taxon>Peronosporomycetes</taxon>
        <taxon>Peronosporales</taxon>
        <taxon>Peronosporaceae</taxon>
        <taxon>Phytophthora</taxon>
    </lineage>
</organism>
<sequence>MERLSVCVAKTPHLWLGVHHAVVKRDCFALTSEQLFEALLDTDYALHLEIAEMKFFSCFAMVVLALTVASTNANDVEETGVKARHMLAMGDESIMFARGSLRREEETD</sequence>
<evidence type="ECO:0000313" key="2">
    <source>
        <dbReference type="Proteomes" id="UP000237271"/>
    </source>
</evidence>
<comment type="caution">
    <text evidence="1">The sequence shown here is derived from an EMBL/GenBank/DDBJ whole genome shotgun (WGS) entry which is preliminary data.</text>
</comment>
<dbReference type="EMBL" id="NCKW01009471">
    <property type="protein sequence ID" value="POM67126.1"/>
    <property type="molecule type" value="Genomic_DNA"/>
</dbReference>
<dbReference type="AlphaFoldDB" id="A0A2P4XNJ9"/>
<gene>
    <name evidence="1" type="ORF">PHPALM_16917</name>
</gene>
<reference evidence="1 2" key="1">
    <citation type="journal article" date="2017" name="Genome Biol. Evol.">
        <title>Phytophthora megakarya and P. palmivora, closely related causal agents of cacao black pod rot, underwent increases in genome sizes and gene numbers by different mechanisms.</title>
        <authorList>
            <person name="Ali S.S."/>
            <person name="Shao J."/>
            <person name="Lary D.J."/>
            <person name="Kronmiller B."/>
            <person name="Shen D."/>
            <person name="Strem M.D."/>
            <person name="Amoako-Attah I."/>
            <person name="Akrofi A.Y."/>
            <person name="Begoude B.A."/>
            <person name="Ten Hoopen G.M."/>
            <person name="Coulibaly K."/>
            <person name="Kebe B.I."/>
            <person name="Melnick R.L."/>
            <person name="Guiltinan M.J."/>
            <person name="Tyler B.M."/>
            <person name="Meinhardt L.W."/>
            <person name="Bailey B.A."/>
        </authorList>
    </citation>
    <scope>NUCLEOTIDE SEQUENCE [LARGE SCALE GENOMIC DNA]</scope>
    <source>
        <strain evidence="2">sbr112.9</strain>
    </source>
</reference>
<proteinExistence type="predicted"/>